<keyword evidence="5 7" id="KW-0472">Membrane</keyword>
<reference evidence="8" key="3">
    <citation type="submission" date="2025-09" db="UniProtKB">
        <authorList>
            <consortium name="Ensembl"/>
        </authorList>
    </citation>
    <scope>IDENTIFICATION</scope>
    <source>
        <strain evidence="8">breed Abyssinian</strain>
    </source>
</reference>
<name>A0ABI7YLC0_FELCA</name>
<feature type="transmembrane region" description="Helical" evidence="7">
    <location>
        <begin position="309"/>
        <end position="326"/>
    </location>
</feature>
<organism evidence="8 9">
    <name type="scientific">Felis catus</name>
    <name type="common">Cat</name>
    <name type="synonym">Felis silvestris catus</name>
    <dbReference type="NCBI Taxonomy" id="9685"/>
    <lineage>
        <taxon>Eukaryota</taxon>
        <taxon>Metazoa</taxon>
        <taxon>Chordata</taxon>
        <taxon>Craniata</taxon>
        <taxon>Vertebrata</taxon>
        <taxon>Euteleostomi</taxon>
        <taxon>Mammalia</taxon>
        <taxon>Eutheria</taxon>
        <taxon>Laurasiatheria</taxon>
        <taxon>Carnivora</taxon>
        <taxon>Feliformia</taxon>
        <taxon>Felidae</taxon>
        <taxon>Felinae</taxon>
        <taxon>Felis</taxon>
    </lineage>
</organism>
<accession>A0ABI7YLC0</accession>
<feature type="region of interest" description="Disordered" evidence="6">
    <location>
        <begin position="482"/>
        <end position="510"/>
    </location>
</feature>
<dbReference type="InterPro" id="IPR008521">
    <property type="entry name" value="Mg_trans_NIPA"/>
</dbReference>
<feature type="region of interest" description="Disordered" evidence="6">
    <location>
        <begin position="1"/>
        <end position="107"/>
    </location>
</feature>
<dbReference type="Proteomes" id="UP000823872">
    <property type="component" value="Chromosome F2"/>
</dbReference>
<evidence type="ECO:0000256" key="5">
    <source>
        <dbReference type="ARBA" id="ARBA00023136"/>
    </source>
</evidence>
<feature type="transmembrane region" description="Helical" evidence="7">
    <location>
        <begin position="338"/>
        <end position="364"/>
    </location>
</feature>
<feature type="transmembrane region" description="Helical" evidence="7">
    <location>
        <begin position="271"/>
        <end position="289"/>
    </location>
</feature>
<reference evidence="8" key="2">
    <citation type="submission" date="2025-08" db="UniProtKB">
        <authorList>
            <consortium name="Ensembl"/>
        </authorList>
    </citation>
    <scope>IDENTIFICATION</scope>
    <source>
        <strain evidence="8">breed Abyssinian</strain>
    </source>
</reference>
<comment type="similarity">
    <text evidence="2">Belongs to the NIPA family.</text>
</comment>
<protein>
    <recommendedName>
        <fullName evidence="10">NIPA like domain containing 2</fullName>
    </recommendedName>
</protein>
<reference evidence="8 9" key="1">
    <citation type="submission" date="2021-02" db="EMBL/GenBank/DDBJ databases">
        <title>Safari Cat Assemblies.</title>
        <authorList>
            <person name="Bredemeyer K.R."/>
            <person name="Murphy W.J."/>
        </authorList>
    </citation>
    <scope>NUCLEOTIDE SEQUENCE [LARGE SCALE GENOMIC DNA]</scope>
</reference>
<dbReference type="PANTHER" id="PTHR12570:SF16">
    <property type="entry name" value="NIPA-LIKE PROTEIN 2"/>
    <property type="match status" value="1"/>
</dbReference>
<dbReference type="Ensembl" id="ENSFCTT00005049128.1">
    <property type="protein sequence ID" value="ENSFCTP00005035618.1"/>
    <property type="gene ID" value="ENSFCTG00005017057.1"/>
</dbReference>
<feature type="compositionally biased region" description="Low complexity" evidence="6">
    <location>
        <begin position="64"/>
        <end position="77"/>
    </location>
</feature>
<feature type="compositionally biased region" description="Low complexity" evidence="6">
    <location>
        <begin position="1"/>
        <end position="17"/>
    </location>
</feature>
<feature type="transmembrane region" description="Helical" evidence="7">
    <location>
        <begin position="370"/>
        <end position="390"/>
    </location>
</feature>
<evidence type="ECO:0000256" key="2">
    <source>
        <dbReference type="ARBA" id="ARBA00007230"/>
    </source>
</evidence>
<evidence type="ECO:0008006" key="10">
    <source>
        <dbReference type="Google" id="ProtNLM"/>
    </source>
</evidence>
<dbReference type="Pfam" id="PF05653">
    <property type="entry name" value="Mg_trans_NIPA"/>
    <property type="match status" value="1"/>
</dbReference>
<dbReference type="PANTHER" id="PTHR12570">
    <property type="match status" value="1"/>
</dbReference>
<evidence type="ECO:0000256" key="3">
    <source>
        <dbReference type="ARBA" id="ARBA00022692"/>
    </source>
</evidence>
<evidence type="ECO:0000313" key="8">
    <source>
        <dbReference type="Ensembl" id="ENSFCTP00005035618.1"/>
    </source>
</evidence>
<evidence type="ECO:0000256" key="6">
    <source>
        <dbReference type="SAM" id="MobiDB-lite"/>
    </source>
</evidence>
<evidence type="ECO:0000256" key="7">
    <source>
        <dbReference type="SAM" id="Phobius"/>
    </source>
</evidence>
<keyword evidence="9" id="KW-1185">Reference proteome</keyword>
<comment type="subcellular location">
    <subcellularLocation>
        <location evidence="1">Membrane</location>
        <topology evidence="1">Multi-pass membrane protein</topology>
    </subcellularLocation>
</comment>
<gene>
    <name evidence="8" type="primary">SCCPDH</name>
</gene>
<proteinExistence type="inferred from homology"/>
<evidence type="ECO:0000256" key="4">
    <source>
        <dbReference type="ARBA" id="ARBA00022989"/>
    </source>
</evidence>
<feature type="compositionally biased region" description="Low complexity" evidence="6">
    <location>
        <begin position="87"/>
        <end position="104"/>
    </location>
</feature>
<sequence>CAASRPGRPRPAGLPAGTWRGKTEAARGGSRTCRRAWGGGREPGGPARPPSPAPSRKWLRRGRGAASAGRAPSAAPGGAAGPGAAGAGARARARAPGASPNGRRLGCRGRAVPELHVRGAGRRQRLPVGCVVPQEPDSPFWSFAGHFRKLGNQYFPKYSEIFSCPVGTPGTPKAILQECVVVGWGRAHGRWGDGQLCSLRICPHYSHRSVRLCVCYSSTTGNDNFGSLSTSIQLELIEPGSTLNVSTCLKLDGSAIISVMFLKENLRASDLLGMTLGFAGTYLLVNFAPNRTQSISARTVQYYFVGWQFLIYVIFEILIFCTLLYFHKRKAMKHMVILLSLVALLASLTVISVKAVSGMITFSVTDKMQLTYPIFYIMFIVMIASCVFQVKFLNHATKLYNTAVVVPINHVFFTTSAIIAGVIFYQEFLGAAFLTIFIYIFGCFLSFLGVFLITRNRDKEHLPQSYIDFGNIPGKQTLDKIQPDSNGLSYGTLPDGSDSTKSQSGEKKEV</sequence>
<dbReference type="GeneTree" id="ENSGT00940000159321"/>
<feature type="transmembrane region" description="Helical" evidence="7">
    <location>
        <begin position="402"/>
        <end position="425"/>
    </location>
</feature>
<keyword evidence="3 7" id="KW-0812">Transmembrane</keyword>
<evidence type="ECO:0000256" key="1">
    <source>
        <dbReference type="ARBA" id="ARBA00004141"/>
    </source>
</evidence>
<feature type="transmembrane region" description="Helical" evidence="7">
    <location>
        <begin position="431"/>
        <end position="453"/>
    </location>
</feature>
<evidence type="ECO:0000313" key="9">
    <source>
        <dbReference type="Proteomes" id="UP000823872"/>
    </source>
</evidence>
<keyword evidence="4 7" id="KW-1133">Transmembrane helix</keyword>